<organism evidence="2 3">
    <name type="scientific">Fistulina hepatica ATCC 64428</name>
    <dbReference type="NCBI Taxonomy" id="1128425"/>
    <lineage>
        <taxon>Eukaryota</taxon>
        <taxon>Fungi</taxon>
        <taxon>Dikarya</taxon>
        <taxon>Basidiomycota</taxon>
        <taxon>Agaricomycotina</taxon>
        <taxon>Agaricomycetes</taxon>
        <taxon>Agaricomycetidae</taxon>
        <taxon>Agaricales</taxon>
        <taxon>Fistulinaceae</taxon>
        <taxon>Fistulina</taxon>
    </lineage>
</organism>
<gene>
    <name evidence="2" type="ORF">FISHEDRAFT_54749</name>
</gene>
<sequence length="446" mass="48756">MAPTPLLEPPRTRSTTSSNSGTTAVTALAMDAAHPRIPYVGINGAEFKHAELAEQHRNWDSWSRHIGYVLAMSSDAADILDGSLPRPDPDYKPISYRNWGKMDGAIRALCLKNMTLAEVSFVEDGTFPNSNSMWEALRARHTKLGPMIQVLDMRSILTMRFSEDPASLMSYADEIIRRSDTFFKMGIPSADMFHVLFLVSALENPIFTQAKERIICEIQSSTVEKPYTTASFLTALRGIKTALESGQFSATPLLANAAHTATVTNVRNCTNVPNCKTPKTHSLPYCTAPGGGMAGRTVAEAQAQRRLDRGLPPLSKSDSTKQSQNTPSSSSKHSKGSSSSSQPKKVYRDHTGRAYIIDLDSQSVTTLTEDADDNSPPSSFFTTVPSDDLSGVLDSIDDNVRDSMSTADMNEYVSLNAAVSSELAALHCLDYTGSRTIDWNKYRHVI</sequence>
<feature type="compositionally biased region" description="Low complexity" evidence="1">
    <location>
        <begin position="12"/>
        <end position="22"/>
    </location>
</feature>
<evidence type="ECO:0000313" key="3">
    <source>
        <dbReference type="Proteomes" id="UP000054144"/>
    </source>
</evidence>
<feature type="region of interest" description="Disordered" evidence="1">
    <location>
        <begin position="310"/>
        <end position="347"/>
    </location>
</feature>
<accession>A0A0D7AR45</accession>
<evidence type="ECO:0000313" key="2">
    <source>
        <dbReference type="EMBL" id="KIY54037.1"/>
    </source>
</evidence>
<keyword evidence="3" id="KW-1185">Reference proteome</keyword>
<feature type="region of interest" description="Disordered" evidence="1">
    <location>
        <begin position="1"/>
        <end position="22"/>
    </location>
</feature>
<dbReference type="AlphaFoldDB" id="A0A0D7AR45"/>
<dbReference type="OrthoDB" id="2941894at2759"/>
<proteinExistence type="predicted"/>
<feature type="compositionally biased region" description="Low complexity" evidence="1">
    <location>
        <begin position="320"/>
        <end position="344"/>
    </location>
</feature>
<dbReference type="Proteomes" id="UP000054144">
    <property type="component" value="Unassembled WGS sequence"/>
</dbReference>
<evidence type="ECO:0000256" key="1">
    <source>
        <dbReference type="SAM" id="MobiDB-lite"/>
    </source>
</evidence>
<name>A0A0D7AR45_9AGAR</name>
<dbReference type="EMBL" id="KN881580">
    <property type="protein sequence ID" value="KIY54037.1"/>
    <property type="molecule type" value="Genomic_DNA"/>
</dbReference>
<protein>
    <submittedName>
        <fullName evidence="2">Uncharacterized protein</fullName>
    </submittedName>
</protein>
<reference evidence="2 3" key="1">
    <citation type="journal article" date="2015" name="Fungal Genet. Biol.">
        <title>Evolution of novel wood decay mechanisms in Agaricales revealed by the genome sequences of Fistulina hepatica and Cylindrobasidium torrendii.</title>
        <authorList>
            <person name="Floudas D."/>
            <person name="Held B.W."/>
            <person name="Riley R."/>
            <person name="Nagy L.G."/>
            <person name="Koehler G."/>
            <person name="Ransdell A.S."/>
            <person name="Younus H."/>
            <person name="Chow J."/>
            <person name="Chiniquy J."/>
            <person name="Lipzen A."/>
            <person name="Tritt A."/>
            <person name="Sun H."/>
            <person name="Haridas S."/>
            <person name="LaButti K."/>
            <person name="Ohm R.A."/>
            <person name="Kues U."/>
            <person name="Blanchette R.A."/>
            <person name="Grigoriev I.V."/>
            <person name="Minto R.E."/>
            <person name="Hibbett D.S."/>
        </authorList>
    </citation>
    <scope>NUCLEOTIDE SEQUENCE [LARGE SCALE GENOMIC DNA]</scope>
    <source>
        <strain evidence="2 3">ATCC 64428</strain>
    </source>
</reference>